<evidence type="ECO:0000313" key="2">
    <source>
        <dbReference type="Proteomes" id="UP001299970"/>
    </source>
</evidence>
<dbReference type="Gene3D" id="1.25.40.10">
    <property type="entry name" value="Tetratricopeptide repeat domain"/>
    <property type="match status" value="1"/>
</dbReference>
<dbReference type="RefSeq" id="WP_241039714.1">
    <property type="nucleotide sequence ID" value="NZ_BAAAJF010000040.1"/>
</dbReference>
<dbReference type="Proteomes" id="UP001299970">
    <property type="component" value="Unassembled WGS sequence"/>
</dbReference>
<dbReference type="InterPro" id="IPR011990">
    <property type="entry name" value="TPR-like_helical_dom_sf"/>
</dbReference>
<name>A0ABS9TKK8_9PSEU</name>
<comment type="caution">
    <text evidence="1">The sequence shown here is derived from an EMBL/GenBank/DDBJ whole genome shotgun (WGS) entry which is preliminary data.</text>
</comment>
<gene>
    <name evidence="1" type="ORF">MMF94_25565</name>
</gene>
<proteinExistence type="predicted"/>
<protein>
    <recommendedName>
        <fullName evidence="3">Tetratricopeptide repeat protein</fullName>
    </recommendedName>
</protein>
<evidence type="ECO:0000313" key="1">
    <source>
        <dbReference type="EMBL" id="MCH6169077.1"/>
    </source>
</evidence>
<accession>A0ABS9TKK8</accession>
<keyword evidence="2" id="KW-1185">Reference proteome</keyword>
<sequence length="239" mass="26223">MGYYEDTIAAFRRGETDLVEQLSRRELARARASSDVATEVQAICMLARVAVRDGDVPEAERLGRVARALARVTGEKRLELGPTHILAGCARISGNLAFARTLYQESISLNETFGEWRMVVVELHNLAYIELHAGDVDRARELFTTALRRTVEQDIDDMLPYVALDTAVMAATDGDHLRATLLLAALDNALRAAGQILDPDDAIEQTALRELLVTTLGRPSFESVYATGRGLGLRDALDV</sequence>
<dbReference type="EMBL" id="JAKXMK010000023">
    <property type="protein sequence ID" value="MCH6169077.1"/>
    <property type="molecule type" value="Genomic_DNA"/>
</dbReference>
<evidence type="ECO:0008006" key="3">
    <source>
        <dbReference type="Google" id="ProtNLM"/>
    </source>
</evidence>
<organism evidence="1 2">
    <name type="scientific">Pseudonocardia alaniniphila</name>
    <dbReference type="NCBI Taxonomy" id="75291"/>
    <lineage>
        <taxon>Bacteria</taxon>
        <taxon>Bacillati</taxon>
        <taxon>Actinomycetota</taxon>
        <taxon>Actinomycetes</taxon>
        <taxon>Pseudonocardiales</taxon>
        <taxon>Pseudonocardiaceae</taxon>
        <taxon>Pseudonocardia</taxon>
    </lineage>
</organism>
<reference evidence="1 2" key="1">
    <citation type="submission" date="2022-03" db="EMBL/GenBank/DDBJ databases">
        <title>Pseudonocardia alaer sp. nov., a novel actinomycete isolated from reed forest soil.</title>
        <authorList>
            <person name="Wang L."/>
        </authorList>
    </citation>
    <scope>NUCLEOTIDE SEQUENCE [LARGE SCALE GENOMIC DNA]</scope>
    <source>
        <strain evidence="1 2">Y-16303</strain>
    </source>
</reference>
<dbReference type="SUPFAM" id="SSF48452">
    <property type="entry name" value="TPR-like"/>
    <property type="match status" value="1"/>
</dbReference>